<protein>
    <submittedName>
        <fullName evidence="1">Jg17307 protein</fullName>
    </submittedName>
</protein>
<accession>A0A8S4QR30</accession>
<sequence length="14" mass="1611">MEKGPGTEEEEEVF</sequence>
<dbReference type="EMBL" id="CAKXAJ010018628">
    <property type="protein sequence ID" value="CAH2217829.1"/>
    <property type="molecule type" value="Genomic_DNA"/>
</dbReference>
<comment type="caution">
    <text evidence="1">The sequence shown here is derived from an EMBL/GenBank/DDBJ whole genome shotgun (WGS) entry which is preliminary data.</text>
</comment>
<keyword evidence="2" id="KW-1185">Reference proteome</keyword>
<evidence type="ECO:0000313" key="1">
    <source>
        <dbReference type="EMBL" id="CAH2217829.1"/>
    </source>
</evidence>
<dbReference type="Proteomes" id="UP000838756">
    <property type="component" value="Unassembled WGS sequence"/>
</dbReference>
<feature type="non-terminal residue" evidence="1">
    <location>
        <position position="1"/>
    </location>
</feature>
<organism evidence="1 2">
    <name type="scientific">Pararge aegeria aegeria</name>
    <dbReference type="NCBI Taxonomy" id="348720"/>
    <lineage>
        <taxon>Eukaryota</taxon>
        <taxon>Metazoa</taxon>
        <taxon>Ecdysozoa</taxon>
        <taxon>Arthropoda</taxon>
        <taxon>Hexapoda</taxon>
        <taxon>Insecta</taxon>
        <taxon>Pterygota</taxon>
        <taxon>Neoptera</taxon>
        <taxon>Endopterygota</taxon>
        <taxon>Lepidoptera</taxon>
        <taxon>Glossata</taxon>
        <taxon>Ditrysia</taxon>
        <taxon>Papilionoidea</taxon>
        <taxon>Nymphalidae</taxon>
        <taxon>Satyrinae</taxon>
        <taxon>Satyrini</taxon>
        <taxon>Parargina</taxon>
        <taxon>Pararge</taxon>
    </lineage>
</organism>
<name>A0A8S4QR30_9NEOP</name>
<proteinExistence type="predicted"/>
<feature type="non-terminal residue" evidence="1">
    <location>
        <position position="14"/>
    </location>
</feature>
<evidence type="ECO:0000313" key="2">
    <source>
        <dbReference type="Proteomes" id="UP000838756"/>
    </source>
</evidence>
<reference evidence="1" key="1">
    <citation type="submission" date="2022-03" db="EMBL/GenBank/DDBJ databases">
        <authorList>
            <person name="Lindestad O."/>
        </authorList>
    </citation>
    <scope>NUCLEOTIDE SEQUENCE</scope>
</reference>
<gene>
    <name evidence="1" type="primary">jg17307</name>
    <name evidence="1" type="ORF">PAEG_LOCUS5710</name>
</gene>